<proteinExistence type="predicted"/>
<dbReference type="InterPro" id="IPR016138">
    <property type="entry name" value="Ribosome_inactivat_prot_sub1"/>
</dbReference>
<feature type="chain" id="PRO_5045808441" evidence="6">
    <location>
        <begin position="42"/>
        <end position="313"/>
    </location>
</feature>
<gene>
    <name evidence="7" type="ORF">ACFFV7_46160</name>
</gene>
<keyword evidence="8" id="KW-1185">Reference proteome</keyword>
<dbReference type="PROSITE" id="PS00275">
    <property type="entry name" value="SHIGA_RICIN"/>
    <property type="match status" value="1"/>
</dbReference>
<dbReference type="PANTHER" id="PTHR33453">
    <property type="match status" value="1"/>
</dbReference>
<keyword evidence="6" id="KW-0732">Signal</keyword>
<evidence type="ECO:0000256" key="2">
    <source>
        <dbReference type="ARBA" id="ARBA00022656"/>
    </source>
</evidence>
<keyword evidence="5" id="KW-0652">Protein synthesis inhibitor</keyword>
<dbReference type="PROSITE" id="PS51318">
    <property type="entry name" value="TAT"/>
    <property type="match status" value="1"/>
</dbReference>
<evidence type="ECO:0000313" key="7">
    <source>
        <dbReference type="EMBL" id="MFB9208635.1"/>
    </source>
</evidence>
<keyword evidence="3" id="KW-0378">Hydrolase</keyword>
<reference evidence="7 8" key="1">
    <citation type="submission" date="2024-09" db="EMBL/GenBank/DDBJ databases">
        <authorList>
            <person name="Sun Q."/>
            <person name="Mori K."/>
        </authorList>
    </citation>
    <scope>NUCLEOTIDE SEQUENCE [LARGE SCALE GENOMIC DNA]</scope>
    <source>
        <strain evidence="7 8">CCM 3426</strain>
    </source>
</reference>
<dbReference type="InterPro" id="IPR001574">
    <property type="entry name" value="Ribosome_inactivat_prot"/>
</dbReference>
<accession>A0ABV5IVP2</accession>
<dbReference type="InterPro" id="IPR036041">
    <property type="entry name" value="Ribosome-inact_prot_sf"/>
</dbReference>
<protein>
    <submittedName>
        <fullName evidence="7">Ribosome-inactivating family protein</fullName>
    </submittedName>
</protein>
<dbReference type="Proteomes" id="UP001589647">
    <property type="component" value="Unassembled WGS sequence"/>
</dbReference>
<evidence type="ECO:0000256" key="5">
    <source>
        <dbReference type="ARBA" id="ARBA00023193"/>
    </source>
</evidence>
<dbReference type="RefSeq" id="WP_189647673.1">
    <property type="nucleotide sequence ID" value="NZ_BMRC01000005.1"/>
</dbReference>
<dbReference type="Pfam" id="PF00161">
    <property type="entry name" value="RIP"/>
    <property type="match status" value="1"/>
</dbReference>
<feature type="signal peptide" evidence="6">
    <location>
        <begin position="1"/>
        <end position="41"/>
    </location>
</feature>
<dbReference type="InterPro" id="IPR006311">
    <property type="entry name" value="TAT_signal"/>
</dbReference>
<keyword evidence="2" id="KW-0800">Toxin</keyword>
<comment type="catalytic activity">
    <reaction evidence="1">
        <text>Endohydrolysis of the N-glycosidic bond at one specific adenosine on the 28S rRNA.</text>
        <dbReference type="EC" id="3.2.2.22"/>
    </reaction>
</comment>
<dbReference type="InterPro" id="IPR017989">
    <property type="entry name" value="Ribosome_inactivat_1/2"/>
</dbReference>
<evidence type="ECO:0000256" key="3">
    <source>
        <dbReference type="ARBA" id="ARBA00022801"/>
    </source>
</evidence>
<organism evidence="7 8">
    <name type="scientific">Nonomuraea spiralis</name>
    <dbReference type="NCBI Taxonomy" id="46182"/>
    <lineage>
        <taxon>Bacteria</taxon>
        <taxon>Bacillati</taxon>
        <taxon>Actinomycetota</taxon>
        <taxon>Actinomycetes</taxon>
        <taxon>Streptosporangiales</taxon>
        <taxon>Streptosporangiaceae</taxon>
        <taxon>Nonomuraea</taxon>
    </lineage>
</organism>
<evidence type="ECO:0000313" key="8">
    <source>
        <dbReference type="Proteomes" id="UP001589647"/>
    </source>
</evidence>
<name>A0ABV5IVP2_9ACTN</name>
<dbReference type="EMBL" id="JBHMEI010000078">
    <property type="protein sequence ID" value="MFB9208635.1"/>
    <property type="molecule type" value="Genomic_DNA"/>
</dbReference>
<dbReference type="Gene3D" id="3.40.420.10">
    <property type="entry name" value="Ricin (A subunit), domain 1"/>
    <property type="match status" value="1"/>
</dbReference>
<evidence type="ECO:0000256" key="1">
    <source>
        <dbReference type="ARBA" id="ARBA00000237"/>
    </source>
</evidence>
<dbReference type="PANTHER" id="PTHR33453:SF34">
    <property type="entry name" value="RIBOSOME-INACTIVATING PROTEIN"/>
    <property type="match status" value="1"/>
</dbReference>
<evidence type="ECO:0000256" key="4">
    <source>
        <dbReference type="ARBA" id="ARBA00022821"/>
    </source>
</evidence>
<keyword evidence="4" id="KW-0611">Plant defense</keyword>
<comment type="caution">
    <text evidence="7">The sequence shown here is derived from an EMBL/GenBank/DDBJ whole genome shotgun (WGS) entry which is preliminary data.</text>
</comment>
<dbReference type="InterPro" id="IPR017988">
    <property type="entry name" value="Ribosome_inactivat_prot_CS"/>
</dbReference>
<dbReference type="SUPFAM" id="SSF56371">
    <property type="entry name" value="Ribosome inactivating proteins (RIP)"/>
    <property type="match status" value="1"/>
</dbReference>
<evidence type="ECO:0000256" key="6">
    <source>
        <dbReference type="SAM" id="SignalP"/>
    </source>
</evidence>
<dbReference type="PRINTS" id="PR00396">
    <property type="entry name" value="SHIGARICIN"/>
</dbReference>
<sequence length="313" mass="34333">MPRYHRRTPPRHGRIRRALLALTVSVAVVAGLLSTAGPAAAHTGEGSINHVWLDLGDAPSSQQTIAYSTFLASLRAAVSDTWRDGTQYTQNASTGEGIVRVSLSAHDDSGNRRAVDLWVQPDNLYVVGFSPQGSGTSYTFNDASFNRAPIDTSLTNLPFGGNYQALVQAAGRDRSSMPIYWNDIRASILQLANQTSANTNTQNTARSLMLLIQMTSEAARFNDLEGVFRAAVGDWGWGRYGLEAWQQNLENNWGVLSNFYWNLVGAGNTSTPTVPFIPGIGTIENVNQVRRYVRVLHTFNAGWNYPNPSRDEL</sequence>